<evidence type="ECO:0008006" key="3">
    <source>
        <dbReference type="Google" id="ProtNLM"/>
    </source>
</evidence>
<dbReference type="Gene3D" id="2.40.128.490">
    <property type="entry name" value="Uncharacterised protein PF14869, DUF4488"/>
    <property type="match status" value="1"/>
</dbReference>
<dbReference type="Proteomes" id="UP000290261">
    <property type="component" value="Unassembled WGS sequence"/>
</dbReference>
<evidence type="ECO:0000313" key="2">
    <source>
        <dbReference type="Proteomes" id="UP000290261"/>
    </source>
</evidence>
<gene>
    <name evidence="1" type="ORF">DN53_15870</name>
</gene>
<reference evidence="1 2" key="1">
    <citation type="submission" date="2014-04" db="EMBL/GenBank/DDBJ databases">
        <title>Whole genome of Muricauda olearia.</title>
        <authorList>
            <person name="Zhang X.-H."/>
            <person name="Tang K."/>
        </authorList>
    </citation>
    <scope>NUCLEOTIDE SEQUENCE [LARGE SCALE GENOMIC DNA]</scope>
    <source>
        <strain evidence="1 2">Th120</strain>
    </source>
</reference>
<proteinExistence type="predicted"/>
<accession>A0A444VK04</accession>
<comment type="caution">
    <text evidence="1">The sequence shown here is derived from an EMBL/GenBank/DDBJ whole genome shotgun (WGS) entry which is preliminary data.</text>
</comment>
<evidence type="ECO:0000313" key="1">
    <source>
        <dbReference type="EMBL" id="RYC51108.1"/>
    </source>
</evidence>
<dbReference type="AlphaFoldDB" id="A0A444VK04"/>
<organism evidence="1 2">
    <name type="scientific">Flagellimonas olearia</name>
    <dbReference type="NCBI Taxonomy" id="552546"/>
    <lineage>
        <taxon>Bacteria</taxon>
        <taxon>Pseudomonadati</taxon>
        <taxon>Bacteroidota</taxon>
        <taxon>Flavobacteriia</taxon>
        <taxon>Flavobacteriales</taxon>
        <taxon>Flavobacteriaceae</taxon>
        <taxon>Flagellimonas</taxon>
    </lineage>
</organism>
<sequence>MYNIMMVLGVLATLASCGKKEKAEVTISTPIEGGNGIMGTWKLIYGEVKTKDSLEVKDLSNTEFVKILNEDHFAFFNQVKDTADGFYGGGGKYVLDGDTYVERLDYVGVKELRGHEFTFNVEIKGDTLIQSGVEDVPEAGIKRHIVEKYIRIK</sequence>
<dbReference type="EMBL" id="JJMP01000007">
    <property type="protein sequence ID" value="RYC51108.1"/>
    <property type="molecule type" value="Genomic_DNA"/>
</dbReference>
<name>A0A444VK04_9FLAO</name>
<keyword evidence="2" id="KW-1185">Reference proteome</keyword>
<protein>
    <recommendedName>
        <fullName evidence="3">Lipocalin-like domain-containing protein</fullName>
    </recommendedName>
</protein>